<keyword evidence="3" id="KW-1185">Reference proteome</keyword>
<organism evidence="2 3">
    <name type="scientific">Pyrenophora seminiperda CCB06</name>
    <dbReference type="NCBI Taxonomy" id="1302712"/>
    <lineage>
        <taxon>Eukaryota</taxon>
        <taxon>Fungi</taxon>
        <taxon>Dikarya</taxon>
        <taxon>Ascomycota</taxon>
        <taxon>Pezizomycotina</taxon>
        <taxon>Dothideomycetes</taxon>
        <taxon>Pleosporomycetidae</taxon>
        <taxon>Pleosporales</taxon>
        <taxon>Pleosporineae</taxon>
        <taxon>Pleosporaceae</taxon>
        <taxon>Pyrenophora</taxon>
    </lineage>
</organism>
<proteinExistence type="predicted"/>
<sequence length="122" mass="14004">MHSLICFRWRNSGSEAKEEHVRLKKREAEKRPIVTEKEGEVDEEAEDEDFDECWEDESIDHHNKRNTDSAETIERLSPSVYYGPIMPTGNIAASLKHSSTPVLLKCISNTPTMLPYQQSAKK</sequence>
<dbReference type="AlphaFoldDB" id="A0A3M7MJG5"/>
<feature type="compositionally biased region" description="Basic and acidic residues" evidence="1">
    <location>
        <begin position="59"/>
        <end position="71"/>
    </location>
</feature>
<gene>
    <name evidence="2" type="ORF">GMOD_00003769</name>
</gene>
<feature type="compositionally biased region" description="Acidic residues" evidence="1">
    <location>
        <begin position="39"/>
        <end position="58"/>
    </location>
</feature>
<evidence type="ECO:0000313" key="2">
    <source>
        <dbReference type="EMBL" id="RMZ74695.1"/>
    </source>
</evidence>
<dbReference type="Proteomes" id="UP000265663">
    <property type="component" value="Unassembled WGS sequence"/>
</dbReference>
<protein>
    <submittedName>
        <fullName evidence="2">Uncharacterized protein</fullName>
    </submittedName>
</protein>
<reference evidence="2 3" key="1">
    <citation type="journal article" date="2014" name="PLoS ONE">
        <title>De novo Genome Assembly of the Fungal Plant Pathogen Pyrenophora semeniperda.</title>
        <authorList>
            <person name="Soliai M.M."/>
            <person name="Meyer S.E."/>
            <person name="Udall J.A."/>
            <person name="Elzinga D.E."/>
            <person name="Hermansen R.A."/>
            <person name="Bodily P.M."/>
            <person name="Hart A.A."/>
            <person name="Coleman C.E."/>
        </authorList>
    </citation>
    <scope>NUCLEOTIDE SEQUENCE [LARGE SCALE GENOMIC DNA]</scope>
    <source>
        <strain evidence="2 3">CCB06</strain>
        <tissue evidence="2">Mycelium</tissue>
    </source>
</reference>
<evidence type="ECO:0000256" key="1">
    <source>
        <dbReference type="SAM" id="MobiDB-lite"/>
    </source>
</evidence>
<name>A0A3M7MJG5_9PLEO</name>
<accession>A0A3M7MJG5</accession>
<dbReference type="EMBL" id="KE747844">
    <property type="protein sequence ID" value="RMZ74695.1"/>
    <property type="molecule type" value="Genomic_DNA"/>
</dbReference>
<feature type="region of interest" description="Disordered" evidence="1">
    <location>
        <begin position="33"/>
        <end position="71"/>
    </location>
</feature>
<evidence type="ECO:0000313" key="3">
    <source>
        <dbReference type="Proteomes" id="UP000265663"/>
    </source>
</evidence>